<gene>
    <name evidence="1" type="ORF">E2C01_022234</name>
</gene>
<reference evidence="1 2" key="1">
    <citation type="submission" date="2019-05" db="EMBL/GenBank/DDBJ databases">
        <title>Another draft genome of Portunus trituberculatus and its Hox gene families provides insights of decapod evolution.</title>
        <authorList>
            <person name="Jeong J.-H."/>
            <person name="Song I."/>
            <person name="Kim S."/>
            <person name="Choi T."/>
            <person name="Kim D."/>
            <person name="Ryu S."/>
            <person name="Kim W."/>
        </authorList>
    </citation>
    <scope>NUCLEOTIDE SEQUENCE [LARGE SCALE GENOMIC DNA]</scope>
    <source>
        <tissue evidence="1">Muscle</tissue>
    </source>
</reference>
<keyword evidence="2" id="KW-1185">Reference proteome</keyword>
<evidence type="ECO:0000313" key="1">
    <source>
        <dbReference type="EMBL" id="MPC29018.1"/>
    </source>
</evidence>
<dbReference type="AlphaFoldDB" id="A0A5B7E5F8"/>
<comment type="caution">
    <text evidence="1">The sequence shown here is derived from an EMBL/GenBank/DDBJ whole genome shotgun (WGS) entry which is preliminary data.</text>
</comment>
<accession>A0A5B7E5F8</accession>
<proteinExistence type="predicted"/>
<sequence>MTAPSVKMAETVRVTGVRQAQRHLCHLRLPIWAAAAAAAAAAITTTTSLTPPATLLETIHL</sequence>
<dbReference type="Proteomes" id="UP000324222">
    <property type="component" value="Unassembled WGS sequence"/>
</dbReference>
<evidence type="ECO:0000313" key="2">
    <source>
        <dbReference type="Proteomes" id="UP000324222"/>
    </source>
</evidence>
<organism evidence="1 2">
    <name type="scientific">Portunus trituberculatus</name>
    <name type="common">Swimming crab</name>
    <name type="synonym">Neptunus trituberculatus</name>
    <dbReference type="NCBI Taxonomy" id="210409"/>
    <lineage>
        <taxon>Eukaryota</taxon>
        <taxon>Metazoa</taxon>
        <taxon>Ecdysozoa</taxon>
        <taxon>Arthropoda</taxon>
        <taxon>Crustacea</taxon>
        <taxon>Multicrustacea</taxon>
        <taxon>Malacostraca</taxon>
        <taxon>Eumalacostraca</taxon>
        <taxon>Eucarida</taxon>
        <taxon>Decapoda</taxon>
        <taxon>Pleocyemata</taxon>
        <taxon>Brachyura</taxon>
        <taxon>Eubrachyura</taxon>
        <taxon>Portunoidea</taxon>
        <taxon>Portunidae</taxon>
        <taxon>Portuninae</taxon>
        <taxon>Portunus</taxon>
    </lineage>
</organism>
<name>A0A5B7E5F8_PORTR</name>
<protein>
    <submittedName>
        <fullName evidence="1">Uncharacterized protein</fullName>
    </submittedName>
</protein>
<dbReference type="EMBL" id="VSRR010002003">
    <property type="protein sequence ID" value="MPC29018.1"/>
    <property type="molecule type" value="Genomic_DNA"/>
</dbReference>